<reference evidence="1 2" key="1">
    <citation type="submission" date="2019-08" db="EMBL/GenBank/DDBJ databases">
        <title>In-depth cultivation of the pig gut microbiome towards novel bacterial diversity and tailored functional studies.</title>
        <authorList>
            <person name="Wylensek D."/>
            <person name="Hitch T.C.A."/>
            <person name="Clavel T."/>
        </authorList>
    </citation>
    <scope>NUCLEOTIDE SEQUENCE [LARGE SCALE GENOMIC DNA]</scope>
    <source>
        <strain evidence="1 2">BBE-744-WT-12</strain>
    </source>
</reference>
<protein>
    <submittedName>
        <fullName evidence="1">Uncharacterized protein</fullName>
    </submittedName>
</protein>
<accession>A0A844G8L8</accession>
<gene>
    <name evidence="1" type="ORF">FYJ85_17145</name>
</gene>
<dbReference type="Proteomes" id="UP000435649">
    <property type="component" value="Unassembled WGS sequence"/>
</dbReference>
<evidence type="ECO:0000313" key="2">
    <source>
        <dbReference type="Proteomes" id="UP000435649"/>
    </source>
</evidence>
<evidence type="ECO:0000313" key="1">
    <source>
        <dbReference type="EMBL" id="MST98768.1"/>
    </source>
</evidence>
<sequence length="71" mass="7997">MMQLINHKRLKAGELLSTGLPQNSCFSVITALFSVPLEMLENVLPSIDKLRISWIVWRLSAIRMNANCAIV</sequence>
<dbReference type="AlphaFoldDB" id="A0A844G8L8"/>
<keyword evidence="2" id="KW-1185">Reference proteome</keyword>
<dbReference type="RefSeq" id="WP_154419760.1">
    <property type="nucleotide sequence ID" value="NZ_CALXOB010000014.1"/>
</dbReference>
<comment type="caution">
    <text evidence="1">The sequence shown here is derived from an EMBL/GenBank/DDBJ whole genome shotgun (WGS) entry which is preliminary data.</text>
</comment>
<organism evidence="1 2">
    <name type="scientific">Victivallis lenta</name>
    <dbReference type="NCBI Taxonomy" id="2606640"/>
    <lineage>
        <taxon>Bacteria</taxon>
        <taxon>Pseudomonadati</taxon>
        <taxon>Lentisphaerota</taxon>
        <taxon>Lentisphaeria</taxon>
        <taxon>Victivallales</taxon>
        <taxon>Victivallaceae</taxon>
        <taxon>Victivallis</taxon>
    </lineage>
</organism>
<name>A0A844G8L8_9BACT</name>
<proteinExistence type="predicted"/>
<dbReference type="EMBL" id="VUNS01000023">
    <property type="protein sequence ID" value="MST98768.1"/>
    <property type="molecule type" value="Genomic_DNA"/>
</dbReference>